<dbReference type="Gene3D" id="3.60.10.10">
    <property type="entry name" value="Endonuclease/exonuclease/phosphatase"/>
    <property type="match status" value="1"/>
</dbReference>
<evidence type="ECO:0000313" key="3">
    <source>
        <dbReference type="EMBL" id="JAP65606.1"/>
    </source>
</evidence>
<dbReference type="PROSITE" id="PS50879">
    <property type="entry name" value="RNASE_H_1"/>
    <property type="match status" value="1"/>
</dbReference>
<dbReference type="PANTHER" id="PTHR36688">
    <property type="entry name" value="ENDO/EXONUCLEASE/PHOSPHATASE DOMAIN-CONTAINING PROTEIN"/>
    <property type="match status" value="1"/>
</dbReference>
<dbReference type="Pfam" id="PF00075">
    <property type="entry name" value="RNase_H"/>
    <property type="match status" value="1"/>
</dbReference>
<dbReference type="GO" id="GO:0042575">
    <property type="term" value="C:DNA polymerase complex"/>
    <property type="evidence" value="ECO:0007669"/>
    <property type="project" value="UniProtKB-ARBA"/>
</dbReference>
<dbReference type="EMBL" id="GEFH01002975">
    <property type="protein sequence ID" value="JAP65606.1"/>
    <property type="molecule type" value="mRNA"/>
</dbReference>
<dbReference type="SUPFAM" id="SSF56219">
    <property type="entry name" value="DNase I-like"/>
    <property type="match status" value="1"/>
</dbReference>
<dbReference type="InterPro" id="IPR005135">
    <property type="entry name" value="Endo/exonuclease/phosphatase"/>
</dbReference>
<dbReference type="CDD" id="cd01650">
    <property type="entry name" value="RT_nLTR_like"/>
    <property type="match status" value="1"/>
</dbReference>
<dbReference type="InterPro" id="IPR036691">
    <property type="entry name" value="Endo/exonu/phosph_ase_sf"/>
</dbReference>
<dbReference type="AlphaFoldDB" id="A0A131XIX1"/>
<proteinExistence type="evidence at transcript level"/>
<feature type="domain" description="RNase H type-1" evidence="2">
    <location>
        <begin position="896"/>
        <end position="1022"/>
    </location>
</feature>
<dbReference type="SUPFAM" id="SSF56672">
    <property type="entry name" value="DNA/RNA polymerases"/>
    <property type="match status" value="1"/>
</dbReference>
<evidence type="ECO:0000259" key="1">
    <source>
        <dbReference type="PROSITE" id="PS50878"/>
    </source>
</evidence>
<sequence length="1174" mass="133427">SGGVAIIIQNGIPVREVSINSHLEAVAVTILAHKAITICSLYIPPHKPFSIRDLEMILDQLPEPFIIAGDFNAHNPLWGSKNTDSRGQILEDFILTNRICLLNSGAATYCSPATRAFSCLDLALCSPSLYTDFKWNVIDNPYGSDHMPALIELASALPTTPSRPPRWKLHLADWPLFTEKASLEEICLHTSTVDDINENFTACILNAAKYAIPQSSGSLYKKLKPWWTSDCTNAKKLPNKAWGIFRRYPTQENLLSFKKARAKARYIRREAEKRSWKNYISSINSSITSKRMWDQVRKFNGNYAAYTIPMLSPPGNPTNLQEQADILGEHFASVCSSANYSAKFLRHKQSAEKQKLPTTGYLDKYNAPLTIHEINRVLTMGKKTAPGLDQIHYMMLAHLSQKAVQALLGFFNIIWETGVMPAEWKKAIVIPFLKAGKEPTSPSSYRPIALTSCLAKSYESIVNIRLTYVIESDHLLDCHQCGYKKGCSTTDHLVRLEHAIREAFLYKQYCLAVFFDLEKAYDTTWRYGILRDLADLGIRGRILKCISNFLSNRTFQVRLGSTLSRIFVQENGVPQGCILSTTLFVVKMNSLNRIIPGTLMHSLYVDDLQIAFRASSMATCERQVQVAINKLTQWAADNGFRFSPEKTVAMVFSQKRGLHPSPVLKLHDAVLPVKKEHKFLGVVFDSKLNFLSHIDALKIKATRALNVLKVLSGKHWGSDRKCLLRIYRSLVRSKIDCGCIVYGSARQSYLKRLDPAHNQGLRLATGAYRTSPVPSLYVDSNEPCLEHRRTQLLLAYVLKVQASPGHICYDIVTSCNKRIHYMNRPHVIRPVSLRYEEKYRDYNIPQEVRHVANIPPILAPWNDFAKFLDFSLTSLKKHDMPQEHIIQEFRAIQAEYNSYTEFYTDGSKAHDYVGSSVVSGDWERTVRLTSFVSVFTAECYALWMAVQEVVNGKHKKAVIFTDALSALKSLNLKCDRTPLVGDILRTVLEVCKDHTIRFCWVPSHVGIPGNERADECAAAAKYKAVSKTRIPVRDGLRACRETIIRKWQSEWDKKVNNKLNLVKPILGEWNTSYHPKRSVEVILTRLRIGHTHITHNYLLAKDEQPICDKCQELLTVIHILITCPHMETQRRKFFYELYKSQTPLHPRLILGDDPLVPLDSVISYMQETGFFNRC</sequence>
<feature type="non-terminal residue" evidence="3">
    <location>
        <position position="1"/>
    </location>
</feature>
<feature type="domain" description="Reverse transcriptase" evidence="1">
    <location>
        <begin position="413"/>
        <end position="684"/>
    </location>
</feature>
<dbReference type="InterPro" id="IPR002156">
    <property type="entry name" value="RNaseH_domain"/>
</dbReference>
<dbReference type="Gene3D" id="3.30.420.10">
    <property type="entry name" value="Ribonuclease H-like superfamily/Ribonuclease H"/>
    <property type="match status" value="1"/>
</dbReference>
<dbReference type="CDD" id="cd09276">
    <property type="entry name" value="Rnase_HI_RT_non_LTR"/>
    <property type="match status" value="1"/>
</dbReference>
<dbReference type="SUPFAM" id="SSF53098">
    <property type="entry name" value="Ribonuclease H-like"/>
    <property type="match status" value="1"/>
</dbReference>
<organism evidence="3">
    <name type="scientific">Hyalomma excavatum</name>
    <dbReference type="NCBI Taxonomy" id="257692"/>
    <lineage>
        <taxon>Eukaryota</taxon>
        <taxon>Metazoa</taxon>
        <taxon>Ecdysozoa</taxon>
        <taxon>Arthropoda</taxon>
        <taxon>Chelicerata</taxon>
        <taxon>Arachnida</taxon>
        <taxon>Acari</taxon>
        <taxon>Parasitiformes</taxon>
        <taxon>Ixodida</taxon>
        <taxon>Ixodoidea</taxon>
        <taxon>Ixodidae</taxon>
        <taxon>Hyalomminae</taxon>
        <taxon>Hyalomma</taxon>
    </lineage>
</organism>
<dbReference type="GO" id="GO:0004523">
    <property type="term" value="F:RNA-DNA hybrid ribonuclease activity"/>
    <property type="evidence" value="ECO:0007669"/>
    <property type="project" value="InterPro"/>
</dbReference>
<dbReference type="PANTHER" id="PTHR36688:SF2">
    <property type="entry name" value="ENDONUCLEASE_EXONUCLEASE_PHOSPHATASE DOMAIN-CONTAINING PROTEIN"/>
    <property type="match status" value="1"/>
</dbReference>
<dbReference type="Pfam" id="PF14529">
    <property type="entry name" value="Exo_endo_phos_2"/>
    <property type="match status" value="1"/>
</dbReference>
<evidence type="ECO:0000259" key="2">
    <source>
        <dbReference type="PROSITE" id="PS50879"/>
    </source>
</evidence>
<protein>
    <submittedName>
        <fullName evidence="3">Putative tick transposon</fullName>
    </submittedName>
</protein>
<dbReference type="InterPro" id="IPR036397">
    <property type="entry name" value="RNaseH_sf"/>
</dbReference>
<dbReference type="InterPro" id="IPR012337">
    <property type="entry name" value="RNaseH-like_sf"/>
</dbReference>
<dbReference type="GO" id="GO:0071897">
    <property type="term" value="P:DNA biosynthetic process"/>
    <property type="evidence" value="ECO:0007669"/>
    <property type="project" value="UniProtKB-ARBA"/>
</dbReference>
<dbReference type="GO" id="GO:0003676">
    <property type="term" value="F:nucleic acid binding"/>
    <property type="evidence" value="ECO:0007669"/>
    <property type="project" value="InterPro"/>
</dbReference>
<reference evidence="3" key="1">
    <citation type="journal article" date="2017" name="Ticks Tick Borne Dis.">
        <title>An insight into the sialome of Hyalomma excavatum.</title>
        <authorList>
            <person name="Ribeiro J.M."/>
            <person name="Slovak M."/>
            <person name="Francischetti I.M."/>
        </authorList>
    </citation>
    <scope>NUCLEOTIDE SEQUENCE</scope>
    <source>
        <strain evidence="3">Samish</strain>
        <tissue evidence="3">Salivary glands</tissue>
    </source>
</reference>
<dbReference type="InterPro" id="IPR000477">
    <property type="entry name" value="RT_dom"/>
</dbReference>
<dbReference type="Pfam" id="PF00078">
    <property type="entry name" value="RVT_1"/>
    <property type="match status" value="1"/>
</dbReference>
<dbReference type="PROSITE" id="PS50878">
    <property type="entry name" value="RT_POL"/>
    <property type="match status" value="1"/>
</dbReference>
<name>A0A131XIX1_9ACAR</name>
<accession>A0A131XIX1</accession>
<dbReference type="InterPro" id="IPR043502">
    <property type="entry name" value="DNA/RNA_pol_sf"/>
</dbReference>
<dbReference type="InterPro" id="IPR052560">
    <property type="entry name" value="RdDP_mobile_element"/>
</dbReference>